<dbReference type="PANTHER" id="PTHR42852:SF6">
    <property type="entry name" value="THIOL:DISULFIDE INTERCHANGE PROTEIN DSBE"/>
    <property type="match status" value="1"/>
</dbReference>
<evidence type="ECO:0000256" key="4">
    <source>
        <dbReference type="ARBA" id="ARBA00023284"/>
    </source>
</evidence>
<comment type="caution">
    <text evidence="7">The sequence shown here is derived from an EMBL/GenBank/DDBJ whole genome shotgun (WGS) entry which is preliminary data.</text>
</comment>
<evidence type="ECO:0000256" key="2">
    <source>
        <dbReference type="ARBA" id="ARBA00022748"/>
    </source>
</evidence>
<keyword evidence="5" id="KW-0732">Signal</keyword>
<comment type="subcellular location">
    <subcellularLocation>
        <location evidence="1">Cell envelope</location>
    </subcellularLocation>
</comment>
<keyword evidence="8" id="KW-1185">Reference proteome</keyword>
<feature type="signal peptide" evidence="5">
    <location>
        <begin position="1"/>
        <end position="18"/>
    </location>
</feature>
<dbReference type="GO" id="GO:0016209">
    <property type="term" value="F:antioxidant activity"/>
    <property type="evidence" value="ECO:0007669"/>
    <property type="project" value="InterPro"/>
</dbReference>
<reference evidence="7 8" key="1">
    <citation type="submission" date="2020-03" db="EMBL/GenBank/DDBJ databases">
        <title>Genomic Encyclopedia of Type Strains, Phase IV (KMG-IV): sequencing the most valuable type-strain genomes for metagenomic binning, comparative biology and taxonomic classification.</title>
        <authorList>
            <person name="Goeker M."/>
        </authorList>
    </citation>
    <scope>NUCLEOTIDE SEQUENCE [LARGE SCALE GENOMIC DNA]</scope>
    <source>
        <strain evidence="7 8">DSM 29762</strain>
    </source>
</reference>
<dbReference type="InterPro" id="IPR013766">
    <property type="entry name" value="Thioredoxin_domain"/>
</dbReference>
<feature type="domain" description="Thioredoxin" evidence="6">
    <location>
        <begin position="232"/>
        <end position="369"/>
    </location>
</feature>
<dbReference type="EMBL" id="JAATJJ010000001">
    <property type="protein sequence ID" value="NJB70027.1"/>
    <property type="molecule type" value="Genomic_DNA"/>
</dbReference>
<dbReference type="CDD" id="cd02966">
    <property type="entry name" value="TlpA_like_family"/>
    <property type="match status" value="1"/>
</dbReference>
<dbReference type="GO" id="GO:0017004">
    <property type="term" value="P:cytochrome complex assembly"/>
    <property type="evidence" value="ECO:0007669"/>
    <property type="project" value="UniProtKB-KW"/>
</dbReference>
<keyword evidence="2" id="KW-0201">Cytochrome c-type biogenesis</keyword>
<evidence type="ECO:0000259" key="6">
    <source>
        <dbReference type="PROSITE" id="PS51352"/>
    </source>
</evidence>
<dbReference type="PROSITE" id="PS51352">
    <property type="entry name" value="THIOREDOXIN_2"/>
    <property type="match status" value="1"/>
</dbReference>
<dbReference type="PANTHER" id="PTHR42852">
    <property type="entry name" value="THIOL:DISULFIDE INTERCHANGE PROTEIN DSBE"/>
    <property type="match status" value="1"/>
</dbReference>
<dbReference type="Gene3D" id="3.40.30.10">
    <property type="entry name" value="Glutaredoxin"/>
    <property type="match status" value="1"/>
</dbReference>
<dbReference type="GO" id="GO:0016491">
    <property type="term" value="F:oxidoreductase activity"/>
    <property type="evidence" value="ECO:0007669"/>
    <property type="project" value="InterPro"/>
</dbReference>
<keyword evidence="3" id="KW-1015">Disulfide bond</keyword>
<dbReference type="GO" id="GO:0030313">
    <property type="term" value="C:cell envelope"/>
    <property type="evidence" value="ECO:0007669"/>
    <property type="project" value="UniProtKB-SubCell"/>
</dbReference>
<protein>
    <submittedName>
        <fullName evidence="7">Peroxiredoxin</fullName>
    </submittedName>
</protein>
<dbReference type="Pfam" id="PF14289">
    <property type="entry name" value="DUF4369"/>
    <property type="match status" value="1"/>
</dbReference>
<evidence type="ECO:0000313" key="8">
    <source>
        <dbReference type="Proteomes" id="UP000590442"/>
    </source>
</evidence>
<name>A0A846QS49_9FLAO</name>
<dbReference type="Pfam" id="PF00578">
    <property type="entry name" value="AhpC-TSA"/>
    <property type="match status" value="1"/>
</dbReference>
<dbReference type="RefSeq" id="WP_167960484.1">
    <property type="nucleotide sequence ID" value="NZ_JAATJJ010000001.1"/>
</dbReference>
<organism evidence="7 8">
    <name type="scientific">Saonia flava</name>
    <dbReference type="NCBI Taxonomy" id="523696"/>
    <lineage>
        <taxon>Bacteria</taxon>
        <taxon>Pseudomonadati</taxon>
        <taxon>Bacteroidota</taxon>
        <taxon>Flavobacteriia</taxon>
        <taxon>Flavobacteriales</taxon>
        <taxon>Flavobacteriaceae</taxon>
        <taxon>Saonia</taxon>
    </lineage>
</organism>
<evidence type="ECO:0000256" key="5">
    <source>
        <dbReference type="SAM" id="SignalP"/>
    </source>
</evidence>
<dbReference type="InterPro" id="IPR000866">
    <property type="entry name" value="AhpC/TSA"/>
</dbReference>
<evidence type="ECO:0000313" key="7">
    <source>
        <dbReference type="EMBL" id="NJB70027.1"/>
    </source>
</evidence>
<keyword evidence="4" id="KW-0676">Redox-active center</keyword>
<gene>
    <name evidence="7" type="ORF">GGR42_000489</name>
</gene>
<dbReference type="PROSITE" id="PS51257">
    <property type="entry name" value="PROKAR_LIPOPROTEIN"/>
    <property type="match status" value="1"/>
</dbReference>
<dbReference type="InterPro" id="IPR036249">
    <property type="entry name" value="Thioredoxin-like_sf"/>
</dbReference>
<proteinExistence type="predicted"/>
<accession>A0A846QS49</accession>
<dbReference type="InterPro" id="IPR025380">
    <property type="entry name" value="DUF4369"/>
</dbReference>
<feature type="chain" id="PRO_5033064075" evidence="5">
    <location>
        <begin position="19"/>
        <end position="369"/>
    </location>
</feature>
<sequence>MKKLVFFLSILSFFMACTGTPEGFTLEGTLTGELEEGTLVYLKKAEEGKPPADIDTATIENGKFLFTGGIQESPEVHYVAIDKVRGFIPIILENGEIVLEAQKDSIAFAKIKGTVQNDIFADYLEKSRAMSGRVVSMQNDMRSAQAAKDTATMNSLRDEYFELQEEAKNFEMDFIKNNPNALITALLIDKALGSKALSEEELKEMFESLTPEIKATSVGKSLMGKLKKAETTTIGSKAPNFSAPTPTGEKLALNDVLGKITIVDFWAAWCRPCRAENPNVVNVYNKYHDKGLKIMGVSLDKSAEEWIKAINDDGLVWDHVSNVNYFDEIAALYNVNAIPASFILDENGVIVAKNLRGQALEEKIAELLQ</sequence>
<dbReference type="InterPro" id="IPR050553">
    <property type="entry name" value="Thioredoxin_ResA/DsbE_sf"/>
</dbReference>
<dbReference type="AlphaFoldDB" id="A0A846QS49"/>
<evidence type="ECO:0000256" key="1">
    <source>
        <dbReference type="ARBA" id="ARBA00004196"/>
    </source>
</evidence>
<dbReference type="SUPFAM" id="SSF52833">
    <property type="entry name" value="Thioredoxin-like"/>
    <property type="match status" value="1"/>
</dbReference>
<dbReference type="Proteomes" id="UP000590442">
    <property type="component" value="Unassembled WGS sequence"/>
</dbReference>
<evidence type="ECO:0000256" key="3">
    <source>
        <dbReference type="ARBA" id="ARBA00023157"/>
    </source>
</evidence>